<dbReference type="EMBL" id="KI925138">
    <property type="protein sequence ID" value="ETW16813.1"/>
    <property type="molecule type" value="Genomic_DNA"/>
</dbReference>
<reference evidence="1 2" key="2">
    <citation type="submission" date="2013-02" db="EMBL/GenBank/DDBJ databases">
        <title>The Genome Sequence of Plasmodium falciparum Vietnam Oak-Knoll (FVO).</title>
        <authorList>
            <consortium name="The Broad Institute Genome Sequencing Platform"/>
            <consortium name="The Broad Institute Genome Sequencing Center for Infectious Disease"/>
            <person name="Neafsey D."/>
            <person name="Cheeseman I."/>
            <person name="Volkman S."/>
            <person name="Adams J."/>
            <person name="Walker B."/>
            <person name="Young S.K."/>
            <person name="Zeng Q."/>
            <person name="Gargeya S."/>
            <person name="Fitzgerald M."/>
            <person name="Haas B."/>
            <person name="Abouelleil A."/>
            <person name="Alvarado L."/>
            <person name="Arachchi H.M."/>
            <person name="Berlin A.M."/>
            <person name="Chapman S.B."/>
            <person name="Dewar J."/>
            <person name="Goldberg J."/>
            <person name="Griggs A."/>
            <person name="Gujja S."/>
            <person name="Hansen M."/>
            <person name="Howarth C."/>
            <person name="Imamovic A."/>
            <person name="Larimer J."/>
            <person name="McCowan C."/>
            <person name="Murphy C."/>
            <person name="Neiman D."/>
            <person name="Pearson M."/>
            <person name="Priest M."/>
            <person name="Roberts A."/>
            <person name="Saif S."/>
            <person name="Shea T."/>
            <person name="Sisk P."/>
            <person name="Sykes S."/>
            <person name="Wortman J."/>
            <person name="Nusbaum C."/>
            <person name="Birren B."/>
        </authorList>
    </citation>
    <scope>NUCLEOTIDE SEQUENCE [LARGE SCALE GENOMIC DNA]</scope>
    <source>
        <strain evidence="2">Vietnam Oak-Knoll (FVO)</strain>
    </source>
</reference>
<evidence type="ECO:0000313" key="2">
    <source>
        <dbReference type="Proteomes" id="UP000030690"/>
    </source>
</evidence>
<organism evidence="1 2">
    <name type="scientific">Plasmodium falciparum Vietnam Oak-Knoll</name>
    <name type="common">FVO</name>
    <dbReference type="NCBI Taxonomy" id="1036723"/>
    <lineage>
        <taxon>Eukaryota</taxon>
        <taxon>Sar</taxon>
        <taxon>Alveolata</taxon>
        <taxon>Apicomplexa</taxon>
        <taxon>Aconoidasida</taxon>
        <taxon>Haemosporida</taxon>
        <taxon>Plasmodiidae</taxon>
        <taxon>Plasmodium</taxon>
        <taxon>Plasmodium (Laverania)</taxon>
    </lineage>
</organism>
<protein>
    <submittedName>
        <fullName evidence="1">Uncharacterized protein</fullName>
    </submittedName>
</protein>
<accession>A0A024V1E3</accession>
<proteinExistence type="predicted"/>
<dbReference type="AlphaFoldDB" id="A0A024V1E3"/>
<name>A0A024V1E3_PLAFA</name>
<dbReference type="Proteomes" id="UP000030690">
    <property type="component" value="Unassembled WGS sequence"/>
</dbReference>
<gene>
    <name evidence="1" type="ORF">PFFVO_04279</name>
</gene>
<sequence>MSYTYKVKYINVYYYMDNSFIKKSI</sequence>
<evidence type="ECO:0000313" key="1">
    <source>
        <dbReference type="EMBL" id="ETW16813.1"/>
    </source>
</evidence>
<reference evidence="1 2" key="1">
    <citation type="submission" date="2013-02" db="EMBL/GenBank/DDBJ databases">
        <title>The Genome Annotation of Plasmodium falciparum Vietnam Oak-Knoll (FVO).</title>
        <authorList>
            <consortium name="The Broad Institute Genome Sequencing Platform"/>
            <consortium name="The Broad Institute Genome Sequencing Center for Infectious Disease"/>
            <person name="Neafsey D."/>
            <person name="Hoffman S."/>
            <person name="Volkman S."/>
            <person name="Rosenthal P."/>
            <person name="Walker B."/>
            <person name="Young S.K."/>
            <person name="Zeng Q."/>
            <person name="Gargeya S."/>
            <person name="Fitzgerald M."/>
            <person name="Haas B."/>
            <person name="Abouelleil A."/>
            <person name="Allen A.W."/>
            <person name="Alvarado L."/>
            <person name="Arachchi H.M."/>
            <person name="Berlin A.M."/>
            <person name="Chapman S.B."/>
            <person name="Gainer-Dewar J."/>
            <person name="Goldberg J."/>
            <person name="Griggs A."/>
            <person name="Gujja S."/>
            <person name="Hansen M."/>
            <person name="Howarth C."/>
            <person name="Imamovic A."/>
            <person name="Ireland A."/>
            <person name="Larimer J."/>
            <person name="McCowan C."/>
            <person name="Murphy C."/>
            <person name="Pearson M."/>
            <person name="Poon T.W."/>
            <person name="Priest M."/>
            <person name="Roberts A."/>
            <person name="Saif S."/>
            <person name="Shea T."/>
            <person name="Sisk P."/>
            <person name="Sykes S."/>
            <person name="Wortman J."/>
            <person name="Nusbaum C."/>
            <person name="Birren B."/>
        </authorList>
    </citation>
    <scope>NUCLEOTIDE SEQUENCE [LARGE SCALE GENOMIC DNA]</scope>
    <source>
        <strain evidence="2">Vietnam Oak-Knoll (FVO)</strain>
    </source>
</reference>